<dbReference type="InterPro" id="IPR002645">
    <property type="entry name" value="STAS_dom"/>
</dbReference>
<evidence type="ECO:0000256" key="3">
    <source>
        <dbReference type="SAM" id="MobiDB-lite"/>
    </source>
</evidence>
<evidence type="ECO:0000259" key="4">
    <source>
        <dbReference type="PROSITE" id="PS50801"/>
    </source>
</evidence>
<dbReference type="SUPFAM" id="SSF52091">
    <property type="entry name" value="SpoIIaa-like"/>
    <property type="match status" value="1"/>
</dbReference>
<dbReference type="Pfam" id="PF01740">
    <property type="entry name" value="STAS"/>
    <property type="match status" value="1"/>
</dbReference>
<dbReference type="PROSITE" id="PS50801">
    <property type="entry name" value="STAS"/>
    <property type="match status" value="1"/>
</dbReference>
<dbReference type="RefSeq" id="WP_151595998.1">
    <property type="nucleotide sequence ID" value="NZ_WBMS02000019.1"/>
</dbReference>
<protein>
    <recommendedName>
        <fullName evidence="2">Anti-sigma factor antagonist</fullName>
    </recommendedName>
</protein>
<dbReference type="PANTHER" id="PTHR33495">
    <property type="entry name" value="ANTI-SIGMA FACTOR ANTAGONIST TM_1081-RELATED-RELATED"/>
    <property type="match status" value="1"/>
</dbReference>
<proteinExistence type="inferred from homology"/>
<evidence type="ECO:0000256" key="2">
    <source>
        <dbReference type="RuleBase" id="RU003749"/>
    </source>
</evidence>
<evidence type="ECO:0000313" key="6">
    <source>
        <dbReference type="Proteomes" id="UP000462055"/>
    </source>
</evidence>
<dbReference type="EMBL" id="WBMS02000019">
    <property type="protein sequence ID" value="MWA03466.1"/>
    <property type="molecule type" value="Genomic_DNA"/>
</dbReference>
<dbReference type="InterPro" id="IPR036513">
    <property type="entry name" value="STAS_dom_sf"/>
</dbReference>
<evidence type="ECO:0000313" key="5">
    <source>
        <dbReference type="EMBL" id="MWA03466.1"/>
    </source>
</evidence>
<accession>A0A6I4MMM9</accession>
<dbReference type="Proteomes" id="UP000462055">
    <property type="component" value="Unassembled WGS sequence"/>
</dbReference>
<gene>
    <name evidence="5" type="ORF">F8568_024415</name>
</gene>
<keyword evidence="6" id="KW-1185">Reference proteome</keyword>
<dbReference type="Gene3D" id="3.30.750.24">
    <property type="entry name" value="STAS domain"/>
    <property type="match status" value="1"/>
</dbReference>
<dbReference type="NCBIfam" id="TIGR00377">
    <property type="entry name" value="ant_ant_sig"/>
    <property type="match status" value="1"/>
</dbReference>
<reference evidence="5" key="1">
    <citation type="submission" date="2019-12" db="EMBL/GenBank/DDBJ databases">
        <title>Actinomadura physcomitrii sp. nov., a novel actinomycete isolated from moss [Physcomitrium sphaericum (Ludw) Fuernr].</title>
        <authorList>
            <person name="Zhuang X."/>
        </authorList>
    </citation>
    <scope>NUCLEOTIDE SEQUENCE [LARGE SCALE GENOMIC DNA]</scope>
    <source>
        <strain evidence="5">LD22</strain>
    </source>
</reference>
<dbReference type="PANTHER" id="PTHR33495:SF2">
    <property type="entry name" value="ANTI-SIGMA FACTOR ANTAGONIST TM_1081-RELATED"/>
    <property type="match status" value="1"/>
</dbReference>
<dbReference type="AlphaFoldDB" id="A0A6I4MMM9"/>
<evidence type="ECO:0000256" key="1">
    <source>
        <dbReference type="ARBA" id="ARBA00009013"/>
    </source>
</evidence>
<feature type="domain" description="STAS" evidence="4">
    <location>
        <begin position="4"/>
        <end position="113"/>
    </location>
</feature>
<comment type="similarity">
    <text evidence="1 2">Belongs to the anti-sigma-factor antagonist family.</text>
</comment>
<sequence>MPPLEVTARSQAGRAVVRLRGELDIAGSDELRRLLEAARREHGEHVVLDLADLEFMDSQGLSVIVGCYKAATAAGGSLTLAGPRPVVRRALEITGLHRRIPVQATLEAALTAQRDAAPNPSRDTGRADGDPPARPGARHEFPRA</sequence>
<dbReference type="CDD" id="cd07043">
    <property type="entry name" value="STAS_anti-anti-sigma_factors"/>
    <property type="match status" value="1"/>
</dbReference>
<feature type="compositionally biased region" description="Basic and acidic residues" evidence="3">
    <location>
        <begin position="123"/>
        <end position="144"/>
    </location>
</feature>
<dbReference type="GO" id="GO:0043856">
    <property type="term" value="F:anti-sigma factor antagonist activity"/>
    <property type="evidence" value="ECO:0007669"/>
    <property type="project" value="InterPro"/>
</dbReference>
<feature type="region of interest" description="Disordered" evidence="3">
    <location>
        <begin position="111"/>
        <end position="144"/>
    </location>
</feature>
<comment type="caution">
    <text evidence="5">The sequence shown here is derived from an EMBL/GenBank/DDBJ whole genome shotgun (WGS) entry which is preliminary data.</text>
</comment>
<dbReference type="InterPro" id="IPR003658">
    <property type="entry name" value="Anti-sigma_ant"/>
</dbReference>
<organism evidence="5 6">
    <name type="scientific">Actinomadura physcomitrii</name>
    <dbReference type="NCBI Taxonomy" id="2650748"/>
    <lineage>
        <taxon>Bacteria</taxon>
        <taxon>Bacillati</taxon>
        <taxon>Actinomycetota</taxon>
        <taxon>Actinomycetes</taxon>
        <taxon>Streptosporangiales</taxon>
        <taxon>Thermomonosporaceae</taxon>
        <taxon>Actinomadura</taxon>
    </lineage>
</organism>
<name>A0A6I4MMM9_9ACTN</name>